<evidence type="ECO:0000259" key="5">
    <source>
        <dbReference type="PROSITE" id="PS50850"/>
    </source>
</evidence>
<name>A0A367X078_9PROT</name>
<protein>
    <submittedName>
        <fullName evidence="6">MFS transporter</fullName>
    </submittedName>
</protein>
<feature type="transmembrane region" description="Helical" evidence="4">
    <location>
        <begin position="42"/>
        <end position="62"/>
    </location>
</feature>
<dbReference type="SUPFAM" id="SSF103473">
    <property type="entry name" value="MFS general substrate transporter"/>
    <property type="match status" value="1"/>
</dbReference>
<dbReference type="GO" id="GO:0022857">
    <property type="term" value="F:transmembrane transporter activity"/>
    <property type="evidence" value="ECO:0007669"/>
    <property type="project" value="InterPro"/>
</dbReference>
<dbReference type="PANTHER" id="PTHR23521">
    <property type="entry name" value="TRANSPORTER MFS SUPERFAMILY"/>
    <property type="match status" value="1"/>
</dbReference>
<comment type="caution">
    <text evidence="6">The sequence shown here is derived from an EMBL/GenBank/DDBJ whole genome shotgun (WGS) entry which is preliminary data.</text>
</comment>
<dbReference type="OrthoDB" id="9781976at2"/>
<evidence type="ECO:0000256" key="4">
    <source>
        <dbReference type="SAM" id="Phobius"/>
    </source>
</evidence>
<dbReference type="Gene3D" id="1.20.1250.20">
    <property type="entry name" value="MFS general substrate transporter like domains"/>
    <property type="match status" value="2"/>
</dbReference>
<dbReference type="PANTHER" id="PTHR23521:SF3">
    <property type="entry name" value="MFS TRANSPORTER"/>
    <property type="match status" value="1"/>
</dbReference>
<gene>
    <name evidence="6" type="ORF">TH25_16160</name>
</gene>
<evidence type="ECO:0000256" key="2">
    <source>
        <dbReference type="ARBA" id="ARBA00022989"/>
    </source>
</evidence>
<dbReference type="Proteomes" id="UP000252517">
    <property type="component" value="Unassembled WGS sequence"/>
</dbReference>
<feature type="transmembrane region" description="Helical" evidence="4">
    <location>
        <begin position="210"/>
        <end position="231"/>
    </location>
</feature>
<feature type="transmembrane region" description="Helical" evidence="4">
    <location>
        <begin position="74"/>
        <end position="92"/>
    </location>
</feature>
<dbReference type="InterPro" id="IPR011701">
    <property type="entry name" value="MFS"/>
</dbReference>
<feature type="transmembrane region" description="Helical" evidence="4">
    <location>
        <begin position="129"/>
        <end position="154"/>
    </location>
</feature>
<accession>A0A367X078</accession>
<dbReference type="AlphaFoldDB" id="A0A367X078"/>
<feature type="transmembrane region" description="Helical" evidence="4">
    <location>
        <begin position="243"/>
        <end position="268"/>
    </location>
</feature>
<dbReference type="GO" id="GO:0005886">
    <property type="term" value="C:plasma membrane"/>
    <property type="evidence" value="ECO:0007669"/>
    <property type="project" value="TreeGrafter"/>
</dbReference>
<dbReference type="PROSITE" id="PS50850">
    <property type="entry name" value="MFS"/>
    <property type="match status" value="1"/>
</dbReference>
<keyword evidence="1 4" id="KW-0812">Transmembrane</keyword>
<evidence type="ECO:0000256" key="3">
    <source>
        <dbReference type="ARBA" id="ARBA00023136"/>
    </source>
</evidence>
<evidence type="ECO:0000313" key="6">
    <source>
        <dbReference type="EMBL" id="RCK47048.1"/>
    </source>
</evidence>
<keyword evidence="2 4" id="KW-1133">Transmembrane helix</keyword>
<sequence length="399" mass="42211">MKKVFDVSLITVCQLLALSLWFSATAVLPQLRAEFHLGAVQSSLFTSSVVMGFILGTLASAFLGLADRLDPRRFFALSALVAGGANILILAVPVDGIAVMFLRLLTGICMAGIYPIGMKMVATWARGDTGFLVGLLVGALTLGSALPHLFSVALPLDWRLVMVAASGSAWLAALGVLFVKLGGAVGRSPRFDPGAVRHIIANKALRHAGYGYFGHMWELYAMWGWTGLFLFRTYQARGVDDASLWAALTTFAIIGIGALGSLLGGIWADCWGRTTITISAMSISGLCALFTGALAAAPLPVLVIVCLIWGISVIADSAQFSSCVIELAEPDHVGTALTLQNAVGFFIALVSIHLVPVVADAFGWWVSFAMLAVGPVMGVMAMARLRAMPDARKLARGRR</sequence>
<keyword evidence="3 4" id="KW-0472">Membrane</keyword>
<proteinExistence type="predicted"/>
<feature type="transmembrane region" description="Helical" evidence="4">
    <location>
        <begin position="160"/>
        <end position="181"/>
    </location>
</feature>
<organism evidence="6 7">
    <name type="scientific">Thalassospira profundimaris</name>
    <dbReference type="NCBI Taxonomy" id="502049"/>
    <lineage>
        <taxon>Bacteria</taxon>
        <taxon>Pseudomonadati</taxon>
        <taxon>Pseudomonadota</taxon>
        <taxon>Alphaproteobacteria</taxon>
        <taxon>Rhodospirillales</taxon>
        <taxon>Thalassospiraceae</taxon>
        <taxon>Thalassospira</taxon>
    </lineage>
</organism>
<dbReference type="InterPro" id="IPR020846">
    <property type="entry name" value="MFS_dom"/>
</dbReference>
<reference evidence="6 7" key="1">
    <citation type="submission" date="2014-07" db="EMBL/GenBank/DDBJ databases">
        <title>Draft genome sequence of Thalassospira profundimaris S25-3-2.</title>
        <authorList>
            <person name="Lai Q."/>
            <person name="Shao Z."/>
        </authorList>
    </citation>
    <scope>NUCLEOTIDE SEQUENCE [LARGE SCALE GENOMIC DNA]</scope>
    <source>
        <strain evidence="6 7">S25-3-2</strain>
    </source>
</reference>
<feature type="transmembrane region" description="Helical" evidence="4">
    <location>
        <begin position="98"/>
        <end position="117"/>
    </location>
</feature>
<dbReference type="EMBL" id="JPWH01000013">
    <property type="protein sequence ID" value="RCK47048.1"/>
    <property type="molecule type" value="Genomic_DNA"/>
</dbReference>
<feature type="domain" description="Major facilitator superfamily (MFS) profile" evidence="5">
    <location>
        <begin position="1"/>
        <end position="392"/>
    </location>
</feature>
<dbReference type="RefSeq" id="WP_114089339.1">
    <property type="nucleotide sequence ID" value="NZ_JPWH01000013.1"/>
</dbReference>
<dbReference type="InterPro" id="IPR036259">
    <property type="entry name" value="MFS_trans_sf"/>
</dbReference>
<evidence type="ECO:0000256" key="1">
    <source>
        <dbReference type="ARBA" id="ARBA00022692"/>
    </source>
</evidence>
<dbReference type="Pfam" id="PF07690">
    <property type="entry name" value="MFS_1"/>
    <property type="match status" value="1"/>
</dbReference>
<feature type="transmembrane region" description="Helical" evidence="4">
    <location>
        <begin position="362"/>
        <end position="383"/>
    </location>
</feature>
<evidence type="ECO:0000313" key="7">
    <source>
        <dbReference type="Proteomes" id="UP000252517"/>
    </source>
</evidence>